<evidence type="ECO:0000256" key="1">
    <source>
        <dbReference type="SAM" id="Coils"/>
    </source>
</evidence>
<dbReference type="PANTHER" id="PTHR15832:SF2">
    <property type="entry name" value="SH2 DOMAIN-CONTAINING PROTEIN"/>
    <property type="match status" value="1"/>
</dbReference>
<dbReference type="PROSITE" id="PS01179">
    <property type="entry name" value="PID"/>
    <property type="match status" value="1"/>
</dbReference>
<feature type="compositionally biased region" description="Polar residues" evidence="2">
    <location>
        <begin position="67"/>
        <end position="80"/>
    </location>
</feature>
<proteinExistence type="predicted"/>
<feature type="region of interest" description="Disordered" evidence="2">
    <location>
        <begin position="48"/>
        <end position="82"/>
    </location>
</feature>
<gene>
    <name evidence="4" type="primary">ORF38288</name>
</gene>
<dbReference type="PANTHER" id="PTHR15832">
    <property type="entry name" value="SHC (SRC HOMOLOGY DOMAIN C-TERMINAL) ADAPTOR HOMOLOG"/>
    <property type="match status" value="1"/>
</dbReference>
<dbReference type="EMBL" id="HACG01013190">
    <property type="protein sequence ID" value="CEK60055.1"/>
    <property type="molecule type" value="Transcribed_RNA"/>
</dbReference>
<sequence length="395" mass="45104">MYFVKARKHLEEQDADELSEKNRRDRYQRSDSARLVLQAIPQQLQHQQLKQQTDDNKVSKAAHVPGSSRSTNVGPTVDSQTDFKLEELPDGACYRPKKDLSNLLPSTSTCPLGAATTQDAPSSDNHEHKEQVRAAEYIGTFSVSGSDKEARERQMESQLELMRNAREKRPVKLFISNSGVKVVLVENNNVFMDHSLKRVWYATCDPEYCQFSFLAREPKTSAQVQYCHAFVTKTAEEAEELITIIGEAFKSTYTEAKKQPTFHELIEQQVQQQQAKFREIEKEAKDALQQKLKEIATPTPFSEKAQIRMEQRRKSEDVQLVLGSDKVWAKQQVEQYGVKHAISPDRCNNNFPGKRRSEVPIRQTTPQSSPLKRNSVPPQVLENLSYSSLPLEHET</sequence>
<accession>A0A0B6YX48</accession>
<feature type="coiled-coil region" evidence="1">
    <location>
        <begin position="263"/>
        <end position="290"/>
    </location>
</feature>
<dbReference type="AlphaFoldDB" id="A0A0B6YX48"/>
<feature type="compositionally biased region" description="Polar residues" evidence="2">
    <location>
        <begin position="362"/>
        <end position="372"/>
    </location>
</feature>
<reference evidence="4" key="1">
    <citation type="submission" date="2014-12" db="EMBL/GenBank/DDBJ databases">
        <title>Insight into the proteome of Arion vulgaris.</title>
        <authorList>
            <person name="Aradska J."/>
            <person name="Bulat T."/>
            <person name="Smidak R."/>
            <person name="Sarate P."/>
            <person name="Gangsoo J."/>
            <person name="Sialana F."/>
            <person name="Bilban M."/>
            <person name="Lubec G."/>
        </authorList>
    </citation>
    <scope>NUCLEOTIDE SEQUENCE</scope>
    <source>
        <tissue evidence="4">Skin</tissue>
    </source>
</reference>
<evidence type="ECO:0000313" key="4">
    <source>
        <dbReference type="EMBL" id="CEK60055.1"/>
    </source>
</evidence>
<dbReference type="SMART" id="SM00462">
    <property type="entry name" value="PTB"/>
    <property type="match status" value="1"/>
</dbReference>
<organism evidence="4">
    <name type="scientific">Arion vulgaris</name>
    <dbReference type="NCBI Taxonomy" id="1028688"/>
    <lineage>
        <taxon>Eukaryota</taxon>
        <taxon>Metazoa</taxon>
        <taxon>Spiralia</taxon>
        <taxon>Lophotrochozoa</taxon>
        <taxon>Mollusca</taxon>
        <taxon>Gastropoda</taxon>
        <taxon>Heterobranchia</taxon>
        <taxon>Euthyneura</taxon>
        <taxon>Panpulmonata</taxon>
        <taxon>Eupulmonata</taxon>
        <taxon>Stylommatophora</taxon>
        <taxon>Helicina</taxon>
        <taxon>Arionoidea</taxon>
        <taxon>Arionidae</taxon>
        <taxon>Arion</taxon>
    </lineage>
</organism>
<dbReference type="SUPFAM" id="SSF50729">
    <property type="entry name" value="PH domain-like"/>
    <property type="match status" value="1"/>
</dbReference>
<name>A0A0B6YX48_9EUPU</name>
<dbReference type="InterPro" id="IPR006020">
    <property type="entry name" value="PTB/PI_dom"/>
</dbReference>
<keyword evidence="1" id="KW-0175">Coiled coil</keyword>
<feature type="domain" description="PID" evidence="3">
    <location>
        <begin position="134"/>
        <end position="260"/>
    </location>
</feature>
<feature type="region of interest" description="Disordered" evidence="2">
    <location>
        <begin position="344"/>
        <end position="395"/>
    </location>
</feature>
<dbReference type="Gene3D" id="2.30.29.30">
    <property type="entry name" value="Pleckstrin-homology domain (PH domain)/Phosphotyrosine-binding domain (PTB)"/>
    <property type="match status" value="1"/>
</dbReference>
<evidence type="ECO:0000259" key="3">
    <source>
        <dbReference type="PROSITE" id="PS01179"/>
    </source>
</evidence>
<dbReference type="Pfam" id="PF00640">
    <property type="entry name" value="PID"/>
    <property type="match status" value="1"/>
</dbReference>
<protein>
    <recommendedName>
        <fullName evidence="3">PID domain-containing protein</fullName>
    </recommendedName>
</protein>
<evidence type="ECO:0000256" key="2">
    <source>
        <dbReference type="SAM" id="MobiDB-lite"/>
    </source>
</evidence>
<dbReference type="InterPro" id="IPR011993">
    <property type="entry name" value="PH-like_dom_sf"/>
</dbReference>